<comment type="subcellular location">
    <subcellularLocation>
        <location evidence="1">Secreted</location>
    </subcellularLocation>
</comment>
<dbReference type="GO" id="GO:0005576">
    <property type="term" value="C:extracellular region"/>
    <property type="evidence" value="ECO:0007669"/>
    <property type="project" value="UniProtKB-SubCell"/>
</dbReference>
<keyword evidence="4" id="KW-0800">Toxin</keyword>
<dbReference type="GO" id="GO:0090729">
    <property type="term" value="F:toxin activity"/>
    <property type="evidence" value="ECO:0007669"/>
    <property type="project" value="UniProtKB-KW"/>
</dbReference>
<organism evidence="5">
    <name type="scientific">Conus betulinus</name>
    <name type="common">Beech cone</name>
    <dbReference type="NCBI Taxonomy" id="89764"/>
    <lineage>
        <taxon>Eukaryota</taxon>
        <taxon>Metazoa</taxon>
        <taxon>Spiralia</taxon>
        <taxon>Lophotrochozoa</taxon>
        <taxon>Mollusca</taxon>
        <taxon>Gastropoda</taxon>
        <taxon>Caenogastropoda</taxon>
        <taxon>Neogastropoda</taxon>
        <taxon>Conoidea</taxon>
        <taxon>Conidae</taxon>
        <taxon>Conus</taxon>
        <taxon>Dendroconus</taxon>
    </lineage>
</organism>
<dbReference type="GO" id="GO:0030550">
    <property type="term" value="F:acetylcholine receptor inhibitor activity"/>
    <property type="evidence" value="ECO:0007669"/>
    <property type="project" value="InterPro"/>
</dbReference>
<feature type="non-terminal residue" evidence="5">
    <location>
        <position position="1"/>
    </location>
</feature>
<protein>
    <submittedName>
        <fullName evidence="5">Conotoxin Bt1.10</fullName>
    </submittedName>
</protein>
<keyword evidence="3" id="KW-0964">Secreted</keyword>
<proteinExistence type="inferred from homology"/>
<comment type="similarity">
    <text evidence="2">Belongs to the conotoxin A superfamily.</text>
</comment>
<dbReference type="AlphaFoldDB" id="A0A068B3Z0"/>
<dbReference type="Pfam" id="PF07365">
    <property type="entry name" value="Toxin_8"/>
    <property type="match status" value="1"/>
</dbReference>
<evidence type="ECO:0000256" key="3">
    <source>
        <dbReference type="ARBA" id="ARBA00022525"/>
    </source>
</evidence>
<accession>A0A068B3Z0</accession>
<sequence length="45" mass="4502">PDGRNAAATDGRNAAAKAFGLITPTVRDGCCSNPACILNNPNLCG</sequence>
<evidence type="ECO:0000256" key="2">
    <source>
        <dbReference type="ARBA" id="ARBA00006077"/>
    </source>
</evidence>
<dbReference type="EMBL" id="KF414095">
    <property type="protein sequence ID" value="AIC77078.1"/>
    <property type="molecule type" value="Genomic_DNA"/>
</dbReference>
<evidence type="ECO:0000313" key="5">
    <source>
        <dbReference type="EMBL" id="AIC77078.1"/>
    </source>
</evidence>
<name>A0A068B3Z0_CONBE</name>
<evidence type="ECO:0000256" key="4">
    <source>
        <dbReference type="ARBA" id="ARBA00022656"/>
    </source>
</evidence>
<evidence type="ECO:0000256" key="1">
    <source>
        <dbReference type="ARBA" id="ARBA00004613"/>
    </source>
</evidence>
<dbReference type="InterPro" id="IPR009958">
    <property type="entry name" value="Conotoxin_a-typ"/>
</dbReference>
<reference evidence="5" key="1">
    <citation type="submission" date="2013-07" db="EMBL/GenBank/DDBJ databases">
        <authorList>
            <person name="Zhang L.X."/>
            <person name="Liu Z.G."/>
            <person name="Dai Q.Y."/>
        </authorList>
    </citation>
    <scope>NUCLEOTIDE SEQUENCE</scope>
    <source>
        <tissue evidence="5">Venom gland</tissue>
    </source>
</reference>